<dbReference type="STRING" id="500610.SAMN02799615_03937"/>
<evidence type="ECO:0000313" key="3">
    <source>
        <dbReference type="EMBL" id="SFF51636.1"/>
    </source>
</evidence>
<feature type="transmembrane region" description="Helical" evidence="1">
    <location>
        <begin position="6"/>
        <end position="31"/>
    </location>
</feature>
<keyword evidence="4" id="KW-1185">Reference proteome</keyword>
<gene>
    <name evidence="3" type="ORF">SAMN02799615_03937</name>
</gene>
<dbReference type="PANTHER" id="PTHR35152:SF1">
    <property type="entry name" value="DOMAIN SIGNALLING PROTEIN, PUTATIVE (AFU_ORTHOLOGUE AFUA_5G11310)-RELATED"/>
    <property type="match status" value="1"/>
</dbReference>
<feature type="transmembrane region" description="Helical" evidence="1">
    <location>
        <begin position="110"/>
        <end position="138"/>
    </location>
</feature>
<protein>
    <submittedName>
        <fullName evidence="3">MHYT domain-containing protein, NO-binding membrane sensor</fullName>
    </submittedName>
</protein>
<keyword evidence="1" id="KW-0472">Membrane</keyword>
<dbReference type="Proteomes" id="UP000199477">
    <property type="component" value="Unassembled WGS sequence"/>
</dbReference>
<name>A0A1I2JFJ2_9GAMM</name>
<dbReference type="AlphaFoldDB" id="A0A1I2JFJ2"/>
<dbReference type="InterPro" id="IPR005330">
    <property type="entry name" value="MHYT_dom"/>
</dbReference>
<evidence type="ECO:0000256" key="1">
    <source>
        <dbReference type="PROSITE-ProRule" id="PRU00244"/>
    </source>
</evidence>
<keyword evidence="1" id="KW-0812">Transmembrane</keyword>
<evidence type="ECO:0000259" key="2">
    <source>
        <dbReference type="PROSITE" id="PS50924"/>
    </source>
</evidence>
<feature type="transmembrane region" description="Helical" evidence="1">
    <location>
        <begin position="216"/>
        <end position="234"/>
    </location>
</feature>
<keyword evidence="1" id="KW-1133">Transmembrane helix</keyword>
<dbReference type="GO" id="GO:0016020">
    <property type="term" value="C:membrane"/>
    <property type="evidence" value="ECO:0007669"/>
    <property type="project" value="UniProtKB-UniRule"/>
</dbReference>
<dbReference type="EMBL" id="FONH01000023">
    <property type="protein sequence ID" value="SFF51636.1"/>
    <property type="molecule type" value="Genomic_DNA"/>
</dbReference>
<reference evidence="4" key="1">
    <citation type="submission" date="2016-10" db="EMBL/GenBank/DDBJ databases">
        <authorList>
            <person name="Varghese N."/>
            <person name="Submissions S."/>
        </authorList>
    </citation>
    <scope>NUCLEOTIDE SEQUENCE [LARGE SCALE GENOMIC DNA]</scope>
    <source>
        <strain evidence="4">UNC178MFTsu3.1</strain>
    </source>
</reference>
<feature type="transmembrane region" description="Helical" evidence="1">
    <location>
        <begin position="84"/>
        <end position="103"/>
    </location>
</feature>
<feature type="transmembrane region" description="Helical" evidence="1">
    <location>
        <begin position="144"/>
        <end position="164"/>
    </location>
</feature>
<feature type="transmembrane region" description="Helical" evidence="1">
    <location>
        <begin position="176"/>
        <end position="196"/>
    </location>
</feature>
<organism evidence="3 4">
    <name type="scientific">Dyella marensis</name>
    <dbReference type="NCBI Taxonomy" id="500610"/>
    <lineage>
        <taxon>Bacteria</taxon>
        <taxon>Pseudomonadati</taxon>
        <taxon>Pseudomonadota</taxon>
        <taxon>Gammaproteobacteria</taxon>
        <taxon>Lysobacterales</taxon>
        <taxon>Rhodanobacteraceae</taxon>
        <taxon>Dyella</taxon>
    </lineage>
</organism>
<dbReference type="PROSITE" id="PS50924">
    <property type="entry name" value="MHYT"/>
    <property type="match status" value="1"/>
</dbReference>
<dbReference type="PANTHER" id="PTHR35152">
    <property type="entry name" value="DOMAIN SIGNALLING PROTEIN, PUTATIVE (AFU_ORTHOLOGUE AFUA_5G11310)-RELATED"/>
    <property type="match status" value="1"/>
</dbReference>
<sequence>MAAHQSYNWMLIVLSYLISVLGSYTALQLAVGIPAAHSSRQRTAAILAAGAAMGVGAIWAMHFIAMLACDMGMPVTYDLARTSLSAVLAFAACSLGLGIAGSGSFNWPKLVAAGVCMGLGVAGMHYLGMTAVLMGAFITYDVSIVALSVLIAIVASIAALWLAFNLRGMAQMVGSALVMGIAVCGMHYTGMAAVNLEDNGSQLPAGYAAGLRGDNLGVSIFAVALVLLVVVLVLNHMRQRRREAITI</sequence>
<proteinExistence type="predicted"/>
<feature type="transmembrane region" description="Helical" evidence="1">
    <location>
        <begin position="43"/>
        <end position="64"/>
    </location>
</feature>
<dbReference type="RefSeq" id="WP_035322238.1">
    <property type="nucleotide sequence ID" value="NZ_FONH01000023.1"/>
</dbReference>
<evidence type="ECO:0000313" key="4">
    <source>
        <dbReference type="Proteomes" id="UP000199477"/>
    </source>
</evidence>
<accession>A0A1I2JFJ2</accession>
<feature type="domain" description="MHYT" evidence="2">
    <location>
        <begin position="7"/>
        <end position="197"/>
    </location>
</feature>
<dbReference type="Pfam" id="PF03707">
    <property type="entry name" value="MHYT"/>
    <property type="match status" value="3"/>
</dbReference>